<keyword evidence="6" id="KW-0472">Membrane</keyword>
<evidence type="ECO:0000256" key="1">
    <source>
        <dbReference type="ARBA" id="ARBA00022448"/>
    </source>
</evidence>
<sequence length="269" mass="29496">MNAISVQNVHKHYGELHVLRGLTLEINKGECVILLGANGCGKSTLMRCLNGLAPHDKGDITIFGEPLTHLSKPKLRQLRRKVGVVFQQFNLVQNVSVFQNVLYGAMGQQRFGLLSSLACLASNELRERAMASLERVGLANKAHADCRELSGGQQQRVAIARTLMQDAEIIIADEPVASLDPKAGREIMDLLLDVVAERQLTVLCTLHQLELAQQYGDRIVGLKAGQIVLDSPRQQVALATMQKLYQGDVRVDQTNNTPVDDTPAISSTR</sequence>
<reference evidence="8" key="1">
    <citation type="journal article" date="2015" name="Nature">
        <title>Complex archaea that bridge the gap between prokaryotes and eukaryotes.</title>
        <authorList>
            <person name="Spang A."/>
            <person name="Saw J.H."/>
            <person name="Jorgensen S.L."/>
            <person name="Zaremba-Niedzwiedzka K."/>
            <person name="Martijn J."/>
            <person name="Lind A.E."/>
            <person name="van Eijk R."/>
            <person name="Schleper C."/>
            <person name="Guy L."/>
            <person name="Ettema T.J."/>
        </authorList>
    </citation>
    <scope>NUCLEOTIDE SEQUENCE</scope>
</reference>
<dbReference type="PROSITE" id="PS00211">
    <property type="entry name" value="ABC_TRANSPORTER_1"/>
    <property type="match status" value="1"/>
</dbReference>
<keyword evidence="2" id="KW-1003">Cell membrane</keyword>
<evidence type="ECO:0000256" key="3">
    <source>
        <dbReference type="ARBA" id="ARBA00022741"/>
    </source>
</evidence>
<dbReference type="GO" id="GO:0016887">
    <property type="term" value="F:ATP hydrolysis activity"/>
    <property type="evidence" value="ECO:0007669"/>
    <property type="project" value="InterPro"/>
</dbReference>
<evidence type="ECO:0000259" key="7">
    <source>
        <dbReference type="PROSITE" id="PS50893"/>
    </source>
</evidence>
<keyword evidence="3" id="KW-0547">Nucleotide-binding</keyword>
<evidence type="ECO:0000256" key="6">
    <source>
        <dbReference type="ARBA" id="ARBA00023136"/>
    </source>
</evidence>
<name>A0A0F9X754_9ZZZZ</name>
<dbReference type="GO" id="GO:0005524">
    <property type="term" value="F:ATP binding"/>
    <property type="evidence" value="ECO:0007669"/>
    <property type="project" value="UniProtKB-KW"/>
</dbReference>
<dbReference type="Pfam" id="PF00005">
    <property type="entry name" value="ABC_tran"/>
    <property type="match status" value="1"/>
</dbReference>
<dbReference type="InterPro" id="IPR003593">
    <property type="entry name" value="AAA+_ATPase"/>
</dbReference>
<evidence type="ECO:0000256" key="5">
    <source>
        <dbReference type="ARBA" id="ARBA00022967"/>
    </source>
</evidence>
<keyword evidence="1" id="KW-0813">Transport</keyword>
<dbReference type="InterPro" id="IPR050086">
    <property type="entry name" value="MetN_ABC_transporter-like"/>
</dbReference>
<dbReference type="Gene3D" id="3.40.50.300">
    <property type="entry name" value="P-loop containing nucleotide triphosphate hydrolases"/>
    <property type="match status" value="1"/>
</dbReference>
<dbReference type="InterPro" id="IPR017871">
    <property type="entry name" value="ABC_transporter-like_CS"/>
</dbReference>
<keyword evidence="5" id="KW-1278">Translocase</keyword>
<dbReference type="PANTHER" id="PTHR43166:SF6">
    <property type="entry name" value="PHOSPHONATES IMPORT ATP-BINDING PROTEIN PHNC"/>
    <property type="match status" value="1"/>
</dbReference>
<dbReference type="NCBIfam" id="TIGR02315">
    <property type="entry name" value="ABC_phnC"/>
    <property type="match status" value="1"/>
</dbReference>
<dbReference type="GO" id="GO:0016020">
    <property type="term" value="C:membrane"/>
    <property type="evidence" value="ECO:0007669"/>
    <property type="project" value="InterPro"/>
</dbReference>
<dbReference type="SMART" id="SM00382">
    <property type="entry name" value="AAA"/>
    <property type="match status" value="1"/>
</dbReference>
<feature type="domain" description="ABC transporter" evidence="7">
    <location>
        <begin position="4"/>
        <end position="249"/>
    </location>
</feature>
<protein>
    <recommendedName>
        <fullName evidence="7">ABC transporter domain-containing protein</fullName>
    </recommendedName>
</protein>
<dbReference type="SUPFAM" id="SSF52540">
    <property type="entry name" value="P-loop containing nucleoside triphosphate hydrolases"/>
    <property type="match status" value="1"/>
</dbReference>
<dbReference type="AlphaFoldDB" id="A0A0F9X754"/>
<dbReference type="PROSITE" id="PS50893">
    <property type="entry name" value="ABC_TRANSPORTER_2"/>
    <property type="match status" value="1"/>
</dbReference>
<accession>A0A0F9X754</accession>
<evidence type="ECO:0000313" key="8">
    <source>
        <dbReference type="EMBL" id="KKN94771.1"/>
    </source>
</evidence>
<dbReference type="CDD" id="cd03256">
    <property type="entry name" value="ABC_PhnC_transporter"/>
    <property type="match status" value="1"/>
</dbReference>
<dbReference type="InterPro" id="IPR012693">
    <property type="entry name" value="ABC_transpr_PhnC"/>
</dbReference>
<evidence type="ECO:0000256" key="4">
    <source>
        <dbReference type="ARBA" id="ARBA00022840"/>
    </source>
</evidence>
<comment type="caution">
    <text evidence="8">The sequence shown here is derived from an EMBL/GenBank/DDBJ whole genome shotgun (WGS) entry which is preliminary data.</text>
</comment>
<organism evidence="8">
    <name type="scientific">marine sediment metagenome</name>
    <dbReference type="NCBI Taxonomy" id="412755"/>
    <lineage>
        <taxon>unclassified sequences</taxon>
        <taxon>metagenomes</taxon>
        <taxon>ecological metagenomes</taxon>
    </lineage>
</organism>
<dbReference type="GO" id="GO:0015416">
    <property type="term" value="F:ABC-type phosphonate transporter activity"/>
    <property type="evidence" value="ECO:0007669"/>
    <property type="project" value="InterPro"/>
</dbReference>
<keyword evidence="4" id="KW-0067">ATP-binding</keyword>
<proteinExistence type="predicted"/>
<dbReference type="EMBL" id="LAZR01000076">
    <property type="protein sequence ID" value="KKN94771.1"/>
    <property type="molecule type" value="Genomic_DNA"/>
</dbReference>
<evidence type="ECO:0000256" key="2">
    <source>
        <dbReference type="ARBA" id="ARBA00022475"/>
    </source>
</evidence>
<dbReference type="InterPro" id="IPR027417">
    <property type="entry name" value="P-loop_NTPase"/>
</dbReference>
<dbReference type="PANTHER" id="PTHR43166">
    <property type="entry name" value="AMINO ACID IMPORT ATP-BINDING PROTEIN"/>
    <property type="match status" value="1"/>
</dbReference>
<gene>
    <name evidence="8" type="ORF">LCGC14_0185880</name>
</gene>
<dbReference type="InterPro" id="IPR003439">
    <property type="entry name" value="ABC_transporter-like_ATP-bd"/>
</dbReference>